<gene>
    <name evidence="1" type="ORF">EVAR_5562_1</name>
</gene>
<reference evidence="1 2" key="1">
    <citation type="journal article" date="2019" name="Commun. Biol.">
        <title>The bagworm genome reveals a unique fibroin gene that provides high tensile strength.</title>
        <authorList>
            <person name="Kono N."/>
            <person name="Nakamura H."/>
            <person name="Ohtoshi R."/>
            <person name="Tomita M."/>
            <person name="Numata K."/>
            <person name="Arakawa K."/>
        </authorList>
    </citation>
    <scope>NUCLEOTIDE SEQUENCE [LARGE SCALE GENOMIC DNA]</scope>
</reference>
<comment type="caution">
    <text evidence="1">The sequence shown here is derived from an EMBL/GenBank/DDBJ whole genome shotgun (WGS) entry which is preliminary data.</text>
</comment>
<name>A0A4C1U1F4_EUMVA</name>
<evidence type="ECO:0000313" key="2">
    <source>
        <dbReference type="Proteomes" id="UP000299102"/>
    </source>
</evidence>
<organism evidence="1 2">
    <name type="scientific">Eumeta variegata</name>
    <name type="common">Bagworm moth</name>
    <name type="synonym">Eumeta japonica</name>
    <dbReference type="NCBI Taxonomy" id="151549"/>
    <lineage>
        <taxon>Eukaryota</taxon>
        <taxon>Metazoa</taxon>
        <taxon>Ecdysozoa</taxon>
        <taxon>Arthropoda</taxon>
        <taxon>Hexapoda</taxon>
        <taxon>Insecta</taxon>
        <taxon>Pterygota</taxon>
        <taxon>Neoptera</taxon>
        <taxon>Endopterygota</taxon>
        <taxon>Lepidoptera</taxon>
        <taxon>Glossata</taxon>
        <taxon>Ditrysia</taxon>
        <taxon>Tineoidea</taxon>
        <taxon>Psychidae</taxon>
        <taxon>Oiketicinae</taxon>
        <taxon>Eumeta</taxon>
    </lineage>
</organism>
<proteinExistence type="predicted"/>
<keyword evidence="2" id="KW-1185">Reference proteome</keyword>
<protein>
    <submittedName>
        <fullName evidence="1">Uncharacterized protein</fullName>
    </submittedName>
</protein>
<dbReference type="Proteomes" id="UP000299102">
    <property type="component" value="Unassembled WGS sequence"/>
</dbReference>
<dbReference type="EMBL" id="BGZK01000115">
    <property type="protein sequence ID" value="GBP20132.1"/>
    <property type="molecule type" value="Genomic_DNA"/>
</dbReference>
<sequence length="79" mass="9205">MGMAEEKLKKNHCPDLCVICVEYLRKIDIKNHDVKERSGFKEDVVTRVKKKILDYQMYSRIETPSSGSWITPETSDRVS</sequence>
<accession>A0A4C1U1F4</accession>
<dbReference type="AlphaFoldDB" id="A0A4C1U1F4"/>
<evidence type="ECO:0000313" key="1">
    <source>
        <dbReference type="EMBL" id="GBP20132.1"/>
    </source>
</evidence>